<dbReference type="RefSeq" id="WP_167478630.1">
    <property type="nucleotide sequence ID" value="NZ_CP046172.1"/>
</dbReference>
<reference evidence="1 2" key="1">
    <citation type="journal article" date="2019" name="ACS Chem. Biol.">
        <title>Identification and Mobilization of a Cryptic Antibiotic Biosynthesis Gene Locus from a Human-Pathogenic Nocardia Isolate.</title>
        <authorList>
            <person name="Herisse M."/>
            <person name="Ishida K."/>
            <person name="Porter J.L."/>
            <person name="Howden B."/>
            <person name="Hertweck C."/>
            <person name="Stinear T.P."/>
            <person name="Pidot S.J."/>
        </authorList>
    </citation>
    <scope>NUCLEOTIDE SEQUENCE [LARGE SCALE GENOMIC DNA]</scope>
    <source>
        <strain evidence="1 2">AUSMDU00012717</strain>
    </source>
</reference>
<gene>
    <name evidence="1" type="ORF">F5544_43840</name>
</gene>
<evidence type="ECO:0000313" key="1">
    <source>
        <dbReference type="EMBL" id="QIS16571.1"/>
    </source>
</evidence>
<name>A0A6G9YTZ5_9NOCA</name>
<dbReference type="KEGG" id="nah:F5544_43840"/>
<sequence>MANDRNTVYDNDIIITMRGTTDSIGLPYTVNPLELVDREAIIELQQGPQGPAGPAGEPAWPWEWQGDIADLPALRALRLTAADARKAWRVISEQAVYYWTGLEFIAFTAAFGKTGPPGRANTLTGSAVAGPPGSAATARVIGTAPGQQLEITFPRGDVGDVGDPGVAGRIQDAADVLIDATHVLAQDYVLAWNTALNRFVPSPSPRLGGPWAIGQGQFSGGTGLNDPTKVLAVITIPGQPMAWRPMVNGWVNIRTEGDRAQSKCDIEVRIGGPDGDLVGYGHGVSDPNFGGAVISPEFQNPLSPTSPFGVVAANLTVTLYVIARRVFGAARYSVRPNDAQLIVYADPV</sequence>
<dbReference type="EMBL" id="CP046172">
    <property type="protein sequence ID" value="QIS16571.1"/>
    <property type="molecule type" value="Genomic_DNA"/>
</dbReference>
<protein>
    <submittedName>
        <fullName evidence="1">Uncharacterized protein</fullName>
    </submittedName>
</protein>
<organism evidence="1 2">
    <name type="scientific">Nocardia arthritidis</name>
    <dbReference type="NCBI Taxonomy" id="228602"/>
    <lineage>
        <taxon>Bacteria</taxon>
        <taxon>Bacillati</taxon>
        <taxon>Actinomycetota</taxon>
        <taxon>Actinomycetes</taxon>
        <taxon>Mycobacteriales</taxon>
        <taxon>Nocardiaceae</taxon>
        <taxon>Nocardia</taxon>
    </lineage>
</organism>
<dbReference type="AlphaFoldDB" id="A0A6G9YTZ5"/>
<keyword evidence="2" id="KW-1185">Reference proteome</keyword>
<dbReference type="Proteomes" id="UP000503540">
    <property type="component" value="Chromosome"/>
</dbReference>
<evidence type="ECO:0000313" key="2">
    <source>
        <dbReference type="Proteomes" id="UP000503540"/>
    </source>
</evidence>
<accession>A0A6G9YTZ5</accession>
<proteinExistence type="predicted"/>